<comment type="cofactor">
    <cofactor evidence="5">
        <name>Fe(2+)</name>
        <dbReference type="ChEBI" id="CHEBI:29033"/>
    </cofactor>
    <text evidence="5">Binds 1 Fe(2+) ion per subunit.</text>
</comment>
<organism evidence="8 9">
    <name type="scientific">Aurantiacibacter flavus</name>
    <dbReference type="NCBI Taxonomy" id="3145232"/>
    <lineage>
        <taxon>Bacteria</taxon>
        <taxon>Pseudomonadati</taxon>
        <taxon>Pseudomonadota</taxon>
        <taxon>Alphaproteobacteria</taxon>
        <taxon>Sphingomonadales</taxon>
        <taxon>Erythrobacteraceae</taxon>
        <taxon>Aurantiacibacter</taxon>
    </lineage>
</organism>
<reference evidence="8 9" key="1">
    <citation type="submission" date="2024-05" db="EMBL/GenBank/DDBJ databases">
        <authorList>
            <person name="Park S."/>
        </authorList>
    </citation>
    <scope>NUCLEOTIDE SEQUENCE [LARGE SCALE GENOMIC DNA]</scope>
    <source>
        <strain evidence="8 9">DGU5</strain>
    </source>
</reference>
<accession>A0ABV0CRY5</accession>
<protein>
    <recommendedName>
        <fullName evidence="5">Dioxygenase</fullName>
        <ecNumber evidence="5">1.13.11.-</ecNumber>
    </recommendedName>
</protein>
<dbReference type="InterPro" id="IPR004294">
    <property type="entry name" value="Carotenoid_Oase"/>
</dbReference>
<sequence length="530" mass="58430">MKRRDFMGTAIGATVGAGLSGSASAQVPEASASQPSGGPLNPLAAELPPSGFNTPLRFDAEVDDCLVVGTIPEDMDGAFYRVGGEFYYPPLFPDDAPLNADGYISMFRIKDGKAAFRGRWVETERFKAQRAAKRQLYGYYRNPFTDDPSVRDPENPNRRTVANTAPLVHGGKLFATKEDGLPHLIDPNTLETVGPWDFDGGYKSQTFSAHPKLDPVSGDMIAYGYEADGLASDSLWVYRIGADGAVKSEVRTKVPYVSVMHDMALTQKHMLFPFGGYVTSMERLREGKVHWGWDQSKESYIGVLPRDGGPDDMRWFKGPLRCMMHTFNAHDEGDKIVLYAPFWDGNFFPFFPNVDGSPFRPELAQAFVRKITLDLSSPDDTWTEEILWDTSIVDLGKVDPRVLSLPTRYLYTSFADPSLPFDTTRADPPGRGPPVNCYGRFDLATGELQKYFAGDTHALQEVTFVPREGGSEGQGYIVGVASNFAEDRSEMIIADAENLAAGDIARIILPFKLSSQVHGVWASAKELPLT</sequence>
<evidence type="ECO:0000256" key="4">
    <source>
        <dbReference type="ARBA" id="ARBA00023004"/>
    </source>
</evidence>
<evidence type="ECO:0000256" key="5">
    <source>
        <dbReference type="RuleBase" id="RU364048"/>
    </source>
</evidence>
<name>A0ABV0CRY5_9SPHN</name>
<feature type="chain" id="PRO_5046631670" description="Dioxygenase" evidence="7">
    <location>
        <begin position="26"/>
        <end position="530"/>
    </location>
</feature>
<dbReference type="RefSeq" id="WP_346783106.1">
    <property type="nucleotide sequence ID" value="NZ_JBDLBR010000001.1"/>
</dbReference>
<dbReference type="EC" id="1.13.11.-" evidence="5"/>
<proteinExistence type="inferred from homology"/>
<dbReference type="PROSITE" id="PS51318">
    <property type="entry name" value="TAT"/>
    <property type="match status" value="1"/>
</dbReference>
<feature type="signal peptide" evidence="7">
    <location>
        <begin position="1"/>
        <end position="25"/>
    </location>
</feature>
<dbReference type="InterPro" id="IPR011047">
    <property type="entry name" value="Quinoprotein_ADH-like_sf"/>
</dbReference>
<dbReference type="Pfam" id="PF03055">
    <property type="entry name" value="RPE65"/>
    <property type="match status" value="1"/>
</dbReference>
<dbReference type="PANTHER" id="PTHR10543:SF89">
    <property type="entry name" value="CAROTENOID 9,10(9',10')-CLEAVAGE DIOXYGENASE 1"/>
    <property type="match status" value="1"/>
</dbReference>
<dbReference type="InterPro" id="IPR006311">
    <property type="entry name" value="TAT_signal"/>
</dbReference>
<feature type="region of interest" description="Disordered" evidence="6">
    <location>
        <begin position="25"/>
        <end position="46"/>
    </location>
</feature>
<comment type="similarity">
    <text evidence="1 5">Belongs to the carotenoid oxygenase family.</text>
</comment>
<evidence type="ECO:0000313" key="9">
    <source>
        <dbReference type="Proteomes" id="UP001484535"/>
    </source>
</evidence>
<keyword evidence="2 5" id="KW-0479">Metal-binding</keyword>
<dbReference type="EMBL" id="JBDLBR010000001">
    <property type="protein sequence ID" value="MEN7535643.1"/>
    <property type="molecule type" value="Genomic_DNA"/>
</dbReference>
<feature type="compositionally biased region" description="Polar residues" evidence="6">
    <location>
        <begin position="25"/>
        <end position="36"/>
    </location>
</feature>
<dbReference type="PANTHER" id="PTHR10543">
    <property type="entry name" value="BETA-CAROTENE DIOXYGENASE"/>
    <property type="match status" value="1"/>
</dbReference>
<keyword evidence="9" id="KW-1185">Reference proteome</keyword>
<evidence type="ECO:0000256" key="6">
    <source>
        <dbReference type="SAM" id="MobiDB-lite"/>
    </source>
</evidence>
<gene>
    <name evidence="8" type="ORF">ABDJ38_00465</name>
</gene>
<keyword evidence="7" id="KW-0732">Signal</keyword>
<keyword evidence="4 5" id="KW-0408">Iron</keyword>
<evidence type="ECO:0000256" key="3">
    <source>
        <dbReference type="ARBA" id="ARBA00023002"/>
    </source>
</evidence>
<keyword evidence="5" id="KW-0223">Dioxygenase</keyword>
<comment type="caution">
    <text evidence="8">The sequence shown here is derived from an EMBL/GenBank/DDBJ whole genome shotgun (WGS) entry which is preliminary data.</text>
</comment>
<dbReference type="SUPFAM" id="SSF50998">
    <property type="entry name" value="Quinoprotein alcohol dehydrogenase-like"/>
    <property type="match status" value="1"/>
</dbReference>
<dbReference type="Proteomes" id="UP001484535">
    <property type="component" value="Unassembled WGS sequence"/>
</dbReference>
<evidence type="ECO:0000313" key="8">
    <source>
        <dbReference type="EMBL" id="MEN7535643.1"/>
    </source>
</evidence>
<evidence type="ECO:0000256" key="7">
    <source>
        <dbReference type="SAM" id="SignalP"/>
    </source>
</evidence>
<keyword evidence="3 5" id="KW-0560">Oxidoreductase</keyword>
<evidence type="ECO:0000256" key="2">
    <source>
        <dbReference type="ARBA" id="ARBA00022723"/>
    </source>
</evidence>
<evidence type="ECO:0000256" key="1">
    <source>
        <dbReference type="ARBA" id="ARBA00006787"/>
    </source>
</evidence>